<keyword evidence="1" id="KW-0472">Membrane</keyword>
<comment type="caution">
    <text evidence="2">The sequence shown here is derived from an EMBL/GenBank/DDBJ whole genome shotgun (WGS) entry which is preliminary data.</text>
</comment>
<sequence length="265" mass="30956">MWVDIIYTAKTGGFRHFFAYFTDLTFIGMHAYLMTTLYHHAKYLWPHQSFKRPSSFLDQSSVLNYAYVYLYHTVIVYNIQTPVVFWLLLAKEKLFEAHLSPIDFWMSISLHAVTLFILMVEVIFNRMIISINMVLLVFGTVLLYMCLVFIIFAVEHWWVYSFLDWSVGPSAIIWYLAISVFIVLCFFLQVGLHKARDRIAMRCVKKYRSRQLATTTDNDEKKEVPSEITQTSNFEPLASTIGASSRITFNETSTADMSNHSSIYY</sequence>
<feature type="transmembrane region" description="Helical" evidence="1">
    <location>
        <begin position="62"/>
        <end position="89"/>
    </location>
</feature>
<keyword evidence="1" id="KW-0812">Transmembrane</keyword>
<feature type="transmembrane region" description="Helical" evidence="1">
    <location>
        <begin position="172"/>
        <end position="192"/>
    </location>
</feature>
<dbReference type="AlphaFoldDB" id="A0A8H4BKF2"/>
<organism evidence="2 3">
    <name type="scientific">Mucor circinelloides f. lusitanicus</name>
    <name type="common">Mucor racemosus var. lusitanicus</name>
    <dbReference type="NCBI Taxonomy" id="29924"/>
    <lineage>
        <taxon>Eukaryota</taxon>
        <taxon>Fungi</taxon>
        <taxon>Fungi incertae sedis</taxon>
        <taxon>Mucoromycota</taxon>
        <taxon>Mucoromycotina</taxon>
        <taxon>Mucoromycetes</taxon>
        <taxon>Mucorales</taxon>
        <taxon>Mucorineae</taxon>
        <taxon>Mucoraceae</taxon>
        <taxon>Mucor</taxon>
    </lineage>
</organism>
<feature type="transmembrane region" description="Helical" evidence="1">
    <location>
        <begin position="131"/>
        <end position="152"/>
    </location>
</feature>
<protein>
    <submittedName>
        <fullName evidence="2">Uncharacterized protein</fullName>
    </submittedName>
</protein>
<keyword evidence="1" id="KW-1133">Transmembrane helix</keyword>
<dbReference type="Proteomes" id="UP000469890">
    <property type="component" value="Unassembled WGS sequence"/>
</dbReference>
<dbReference type="EMBL" id="JAAECE010000003">
    <property type="protein sequence ID" value="KAF1802972.1"/>
    <property type="molecule type" value="Genomic_DNA"/>
</dbReference>
<dbReference type="GO" id="GO:0016020">
    <property type="term" value="C:membrane"/>
    <property type="evidence" value="ECO:0007669"/>
    <property type="project" value="TreeGrafter"/>
</dbReference>
<reference evidence="2 3" key="1">
    <citation type="submission" date="2019-09" db="EMBL/GenBank/DDBJ databases">
        <authorList>
            <consortium name="DOE Joint Genome Institute"/>
            <person name="Mondo S.J."/>
            <person name="Navarro-Mendoza M.I."/>
            <person name="Perez-Arques C."/>
            <person name="Panchal S."/>
            <person name="Nicolas F.E."/>
            <person name="Ganguly P."/>
            <person name="Pangilinan J."/>
            <person name="Grigoriev I."/>
            <person name="Heitman J."/>
            <person name="Sanya K."/>
            <person name="Garre V."/>
        </authorList>
    </citation>
    <scope>NUCLEOTIDE SEQUENCE [LARGE SCALE GENOMIC DNA]</scope>
    <source>
        <strain evidence="2 3">MU402</strain>
    </source>
</reference>
<dbReference type="PANTHER" id="PTHR12242">
    <property type="entry name" value="OS02G0130600 PROTEIN-RELATED"/>
    <property type="match status" value="1"/>
</dbReference>
<feature type="transmembrane region" description="Helical" evidence="1">
    <location>
        <begin position="17"/>
        <end position="41"/>
    </location>
</feature>
<accession>A0A8H4BKF2</accession>
<name>A0A8H4BKF2_MUCCL</name>
<dbReference type="PANTHER" id="PTHR12242:SF1">
    <property type="entry name" value="MYND-TYPE DOMAIN-CONTAINING PROTEIN"/>
    <property type="match status" value="1"/>
</dbReference>
<feature type="transmembrane region" description="Helical" evidence="1">
    <location>
        <begin position="104"/>
        <end position="124"/>
    </location>
</feature>
<evidence type="ECO:0000313" key="2">
    <source>
        <dbReference type="EMBL" id="KAF1802972.1"/>
    </source>
</evidence>
<gene>
    <name evidence="2" type="ORF">FB192DRAFT_1365818</name>
</gene>
<proteinExistence type="predicted"/>
<evidence type="ECO:0000313" key="3">
    <source>
        <dbReference type="Proteomes" id="UP000469890"/>
    </source>
</evidence>
<evidence type="ECO:0000256" key="1">
    <source>
        <dbReference type="SAM" id="Phobius"/>
    </source>
</evidence>